<dbReference type="Gene3D" id="3.40.1190.10">
    <property type="entry name" value="Mur-like, catalytic domain"/>
    <property type="match status" value="1"/>
</dbReference>
<organism evidence="9">
    <name type="scientific">marine metagenome</name>
    <dbReference type="NCBI Taxonomy" id="408172"/>
    <lineage>
        <taxon>unclassified sequences</taxon>
        <taxon>metagenomes</taxon>
        <taxon>ecological metagenomes</taxon>
    </lineage>
</organism>
<dbReference type="InterPro" id="IPR036565">
    <property type="entry name" value="Mur-like_cat_sf"/>
</dbReference>
<dbReference type="PIRSF" id="PIRSF001563">
    <property type="entry name" value="Folylpolyglu_synth"/>
    <property type="match status" value="1"/>
</dbReference>
<dbReference type="InterPro" id="IPR036615">
    <property type="entry name" value="Mur_ligase_C_dom_sf"/>
</dbReference>
<evidence type="ECO:0000259" key="8">
    <source>
        <dbReference type="Pfam" id="PF08245"/>
    </source>
</evidence>
<dbReference type="InterPro" id="IPR004101">
    <property type="entry name" value="Mur_ligase_C"/>
</dbReference>
<evidence type="ECO:0000256" key="4">
    <source>
        <dbReference type="ARBA" id="ARBA00022741"/>
    </source>
</evidence>
<dbReference type="NCBIfam" id="TIGR01499">
    <property type="entry name" value="folC"/>
    <property type="match status" value="1"/>
</dbReference>
<dbReference type="Pfam" id="PF02875">
    <property type="entry name" value="Mur_ligase_C"/>
    <property type="match status" value="1"/>
</dbReference>
<feature type="domain" description="Mur ligase central" evidence="8">
    <location>
        <begin position="47"/>
        <end position="186"/>
    </location>
</feature>
<dbReference type="AlphaFoldDB" id="A0A381XGF7"/>
<keyword evidence="3" id="KW-0479">Metal-binding</keyword>
<dbReference type="SUPFAM" id="SSF53244">
    <property type="entry name" value="MurD-like peptide ligases, peptide-binding domain"/>
    <property type="match status" value="1"/>
</dbReference>
<keyword evidence="4" id="KW-0547">Nucleotide-binding</keyword>
<keyword evidence="2" id="KW-0436">Ligase</keyword>
<dbReference type="PROSITE" id="PS01012">
    <property type="entry name" value="FOLYLPOLYGLU_SYNT_2"/>
    <property type="match status" value="1"/>
</dbReference>
<dbReference type="GO" id="GO:0004326">
    <property type="term" value="F:tetrahydrofolylpolyglutamate synthase activity"/>
    <property type="evidence" value="ECO:0007669"/>
    <property type="project" value="InterPro"/>
</dbReference>
<dbReference type="SUPFAM" id="SSF53623">
    <property type="entry name" value="MurD-like peptide ligases, catalytic domain"/>
    <property type="match status" value="1"/>
</dbReference>
<dbReference type="GO" id="GO:0008841">
    <property type="term" value="F:dihydrofolate synthase activity"/>
    <property type="evidence" value="ECO:0007669"/>
    <property type="project" value="TreeGrafter"/>
</dbReference>
<evidence type="ECO:0000256" key="5">
    <source>
        <dbReference type="ARBA" id="ARBA00022840"/>
    </source>
</evidence>
<feature type="domain" description="Mur ligase C-terminal" evidence="7">
    <location>
        <begin position="294"/>
        <end position="427"/>
    </location>
</feature>
<dbReference type="Gene3D" id="3.90.190.20">
    <property type="entry name" value="Mur ligase, C-terminal domain"/>
    <property type="match status" value="1"/>
</dbReference>
<dbReference type="GO" id="GO:0005737">
    <property type="term" value="C:cytoplasm"/>
    <property type="evidence" value="ECO:0007669"/>
    <property type="project" value="TreeGrafter"/>
</dbReference>
<keyword evidence="6" id="KW-0460">Magnesium</keyword>
<dbReference type="EMBL" id="UINC01015094">
    <property type="protein sequence ID" value="SVA63826.1"/>
    <property type="molecule type" value="Genomic_DNA"/>
</dbReference>
<evidence type="ECO:0000313" key="9">
    <source>
        <dbReference type="EMBL" id="SVA63826.1"/>
    </source>
</evidence>
<evidence type="ECO:0000256" key="3">
    <source>
        <dbReference type="ARBA" id="ARBA00022723"/>
    </source>
</evidence>
<evidence type="ECO:0000259" key="7">
    <source>
        <dbReference type="Pfam" id="PF02875"/>
    </source>
</evidence>
<protein>
    <submittedName>
        <fullName evidence="9">Uncharacterized protein</fullName>
    </submittedName>
</protein>
<dbReference type="InterPro" id="IPR018109">
    <property type="entry name" value="Folylpolyglutamate_synth_CS"/>
</dbReference>
<accession>A0A381XGF7</accession>
<evidence type="ECO:0000256" key="1">
    <source>
        <dbReference type="ARBA" id="ARBA00008276"/>
    </source>
</evidence>
<feature type="non-terminal residue" evidence="9">
    <location>
        <position position="433"/>
    </location>
</feature>
<name>A0A381XGF7_9ZZZZ</name>
<proteinExistence type="inferred from homology"/>
<dbReference type="PANTHER" id="PTHR11136">
    <property type="entry name" value="FOLYLPOLYGLUTAMATE SYNTHASE-RELATED"/>
    <property type="match status" value="1"/>
</dbReference>
<gene>
    <name evidence="9" type="ORF">METZ01_LOCUS116680</name>
</gene>
<dbReference type="Pfam" id="PF08245">
    <property type="entry name" value="Mur_ligase_M"/>
    <property type="match status" value="1"/>
</dbReference>
<dbReference type="InterPro" id="IPR013221">
    <property type="entry name" value="Mur_ligase_cen"/>
</dbReference>
<dbReference type="GO" id="GO:0005524">
    <property type="term" value="F:ATP binding"/>
    <property type="evidence" value="ECO:0007669"/>
    <property type="project" value="UniProtKB-KW"/>
</dbReference>
<dbReference type="InterPro" id="IPR001645">
    <property type="entry name" value="Folylpolyglutamate_synth"/>
</dbReference>
<sequence>MENWGLSEWLHWQEALNPKEIDLDLQRIQIVASRLEILPPENLTFLIGGTNGKGTTLALIEDMLIQKGLRVGSYTSPHLINYNERICVNKKPISDSRMIESFRLVESVREDVLLTYFEFGTLAAFITLNDLNCDAWLIEVGLGGRLDATNIISPSISIITNIALDHQEWLGTSLEEIAKEKAGIIAVKTPCIFGDSFLPESIEQTALEKESDLHVLGRDYDLRYLKQRTRGDQDHTVWNGQDSVINAIRIPSHWAEGEYSDLAIALMAIEIVDAQLLPTTKELNQLLKNFSVPGRFQIIEKKQTWILDVAHNPHAARNLNWRLHSLDFQENNINLLKNGRSKFTVLLSMMQDKDVIGFVKEIDQPFVTDWIVCEMDTPRSYSAEVLQKKLIDYGIANVTAEPELLAAFSNIKNSTKKNDRILVTGSFEIVGPA</sequence>
<dbReference type="PANTHER" id="PTHR11136:SF0">
    <property type="entry name" value="DIHYDROFOLATE SYNTHETASE-RELATED"/>
    <property type="match status" value="1"/>
</dbReference>
<evidence type="ECO:0000256" key="6">
    <source>
        <dbReference type="ARBA" id="ARBA00022842"/>
    </source>
</evidence>
<dbReference type="GO" id="GO:0046872">
    <property type="term" value="F:metal ion binding"/>
    <property type="evidence" value="ECO:0007669"/>
    <property type="project" value="UniProtKB-KW"/>
</dbReference>
<keyword evidence="5" id="KW-0067">ATP-binding</keyword>
<reference evidence="9" key="1">
    <citation type="submission" date="2018-05" db="EMBL/GenBank/DDBJ databases">
        <authorList>
            <person name="Lanie J.A."/>
            <person name="Ng W.-L."/>
            <person name="Kazmierczak K.M."/>
            <person name="Andrzejewski T.M."/>
            <person name="Davidsen T.M."/>
            <person name="Wayne K.J."/>
            <person name="Tettelin H."/>
            <person name="Glass J.I."/>
            <person name="Rusch D."/>
            <person name="Podicherti R."/>
            <person name="Tsui H.-C.T."/>
            <person name="Winkler M.E."/>
        </authorList>
    </citation>
    <scope>NUCLEOTIDE SEQUENCE</scope>
</reference>
<evidence type="ECO:0000256" key="2">
    <source>
        <dbReference type="ARBA" id="ARBA00022598"/>
    </source>
</evidence>
<comment type="similarity">
    <text evidence="1">Belongs to the folylpolyglutamate synthase family.</text>
</comment>